<keyword evidence="4" id="KW-1185">Reference proteome</keyword>
<dbReference type="SUPFAM" id="SSF53474">
    <property type="entry name" value="alpha/beta-Hydrolases"/>
    <property type="match status" value="1"/>
</dbReference>
<dbReference type="AlphaFoldDB" id="A0A3D8QBD5"/>
<gene>
    <name evidence="3" type="ORF">BP5796_12089</name>
</gene>
<evidence type="ECO:0000313" key="3">
    <source>
        <dbReference type="EMBL" id="RDW59165.1"/>
    </source>
</evidence>
<feature type="signal peptide" evidence="1">
    <location>
        <begin position="1"/>
        <end position="16"/>
    </location>
</feature>
<organism evidence="3 4">
    <name type="scientific">Coleophoma crateriformis</name>
    <dbReference type="NCBI Taxonomy" id="565419"/>
    <lineage>
        <taxon>Eukaryota</taxon>
        <taxon>Fungi</taxon>
        <taxon>Dikarya</taxon>
        <taxon>Ascomycota</taxon>
        <taxon>Pezizomycotina</taxon>
        <taxon>Leotiomycetes</taxon>
        <taxon>Helotiales</taxon>
        <taxon>Dermateaceae</taxon>
        <taxon>Coleophoma</taxon>
    </lineage>
</organism>
<dbReference type="Pfam" id="PF12697">
    <property type="entry name" value="Abhydrolase_6"/>
    <property type="match status" value="1"/>
</dbReference>
<sequence length="401" mass="43117">MASLPFLMVFMASAMAIYNSPLAPDYHGYMTGFRNLSKTLSIGGAAVCIQGDVPVKAAAMNIHLNYSEPADQTVVTNTILEYYAVNSTLVQQVEGGKQNVSGTWKINAKLCFPTSTNEINSRTVQILTHGVGFEKSYWDFYSSKYSYVEAAALSGYATFSYDRLGTGLSDHPDPIQVVQTPLEMSILHELIQMLRSGRIGSTAFSHVVGVGHSFGSGLTASNTVNYPSDLDAAVLTGFSVDASGKQAFWVGLNLEIAAYNTPARFHQLPRGYLVASTVTSTQFGFFRAPAFDPLVLEASNAGKQTFTIGELFTNNLLAGLVARNFTGPVDIVDGEHDLDFCDGNCLLPTNKVAAVRAAVYPKSSNASEWYVAPGAGHGTNLHYSAPAMYQQMLSFIVSNGL</sequence>
<evidence type="ECO:0000256" key="1">
    <source>
        <dbReference type="SAM" id="SignalP"/>
    </source>
</evidence>
<feature type="domain" description="AB hydrolase-1" evidence="2">
    <location>
        <begin position="126"/>
        <end position="386"/>
    </location>
</feature>
<dbReference type="EMBL" id="PDLN01000020">
    <property type="protein sequence ID" value="RDW59165.1"/>
    <property type="molecule type" value="Genomic_DNA"/>
</dbReference>
<evidence type="ECO:0000259" key="2">
    <source>
        <dbReference type="Pfam" id="PF12697"/>
    </source>
</evidence>
<protein>
    <recommendedName>
        <fullName evidence="2">AB hydrolase-1 domain-containing protein</fullName>
    </recommendedName>
</protein>
<name>A0A3D8QBD5_9HELO</name>
<proteinExistence type="predicted"/>
<dbReference type="Proteomes" id="UP000256328">
    <property type="component" value="Unassembled WGS sequence"/>
</dbReference>
<dbReference type="InterPro" id="IPR029058">
    <property type="entry name" value="AB_hydrolase_fold"/>
</dbReference>
<reference evidence="3 4" key="1">
    <citation type="journal article" date="2018" name="IMA Fungus">
        <title>IMA Genome-F 9: Draft genome sequence of Annulohypoxylon stygium, Aspergillus mulundensis, Berkeleyomyces basicola (syn. Thielaviopsis basicola), Ceratocystis smalleyi, two Cercospora beticola strains, Coleophoma cylindrospora, Fusarium fracticaudum, Phialophora cf. hyalina, and Morchella septimelata.</title>
        <authorList>
            <person name="Wingfield B.D."/>
            <person name="Bills G.F."/>
            <person name="Dong Y."/>
            <person name="Huang W."/>
            <person name="Nel W.J."/>
            <person name="Swalarsk-Parry B.S."/>
            <person name="Vaghefi N."/>
            <person name="Wilken P.M."/>
            <person name="An Z."/>
            <person name="de Beer Z.W."/>
            <person name="De Vos L."/>
            <person name="Chen L."/>
            <person name="Duong T.A."/>
            <person name="Gao Y."/>
            <person name="Hammerbacher A."/>
            <person name="Kikkert J.R."/>
            <person name="Li Y."/>
            <person name="Li H."/>
            <person name="Li K."/>
            <person name="Li Q."/>
            <person name="Liu X."/>
            <person name="Ma X."/>
            <person name="Naidoo K."/>
            <person name="Pethybridge S.J."/>
            <person name="Sun J."/>
            <person name="Steenkamp E.T."/>
            <person name="van der Nest M.A."/>
            <person name="van Wyk S."/>
            <person name="Wingfield M.J."/>
            <person name="Xiong C."/>
            <person name="Yue Q."/>
            <person name="Zhang X."/>
        </authorList>
    </citation>
    <scope>NUCLEOTIDE SEQUENCE [LARGE SCALE GENOMIC DNA]</scope>
    <source>
        <strain evidence="3 4">BP5796</strain>
    </source>
</reference>
<feature type="chain" id="PRO_5017543313" description="AB hydrolase-1 domain-containing protein" evidence="1">
    <location>
        <begin position="17"/>
        <end position="401"/>
    </location>
</feature>
<dbReference type="InterPro" id="IPR000073">
    <property type="entry name" value="AB_hydrolase_1"/>
</dbReference>
<keyword evidence="1" id="KW-0732">Signal</keyword>
<accession>A0A3D8QBD5</accession>
<evidence type="ECO:0000313" key="4">
    <source>
        <dbReference type="Proteomes" id="UP000256328"/>
    </source>
</evidence>
<comment type="caution">
    <text evidence="3">The sequence shown here is derived from an EMBL/GenBank/DDBJ whole genome shotgun (WGS) entry which is preliminary data.</text>
</comment>
<dbReference type="OrthoDB" id="190201at2759"/>
<dbReference type="Gene3D" id="3.40.50.1820">
    <property type="entry name" value="alpha/beta hydrolase"/>
    <property type="match status" value="1"/>
</dbReference>